<reference evidence="1 2" key="1">
    <citation type="submission" date="2019-01" db="EMBL/GenBank/DDBJ databases">
        <authorList>
            <person name="Chen W.-M."/>
        </authorList>
    </citation>
    <scope>NUCLEOTIDE SEQUENCE [LARGE SCALE GENOMIC DNA]</scope>
    <source>
        <strain evidence="1 2">YBJ-36</strain>
    </source>
</reference>
<dbReference type="Pfam" id="PF08837">
    <property type="entry name" value="DUF1810"/>
    <property type="match status" value="1"/>
</dbReference>
<evidence type="ECO:0000313" key="1">
    <source>
        <dbReference type="EMBL" id="RVU02065.1"/>
    </source>
</evidence>
<dbReference type="Proteomes" id="UP000282759">
    <property type="component" value="Unassembled WGS sequence"/>
</dbReference>
<name>A0A3S2WZV4_9SPHI</name>
<gene>
    <name evidence="1" type="ORF">EOD41_08945</name>
</gene>
<dbReference type="Gene3D" id="1.25.40.380">
    <property type="entry name" value="Protein of unknown function DUF1810"/>
    <property type="match status" value="1"/>
</dbReference>
<dbReference type="SUPFAM" id="SSF140736">
    <property type="entry name" value="Rv1873-like"/>
    <property type="match status" value="1"/>
</dbReference>
<sequence>MNDLDRFIKAQQHNYATALAEIRKGRKRTHWMWYIFPQVAGLGPSDMSKFYAIRNLEQAKAYLAHPVLGKRLTGISRALTRC</sequence>
<dbReference type="InterPro" id="IPR014937">
    <property type="entry name" value="DUF1810"/>
</dbReference>
<dbReference type="OrthoDB" id="9801870at2"/>
<protein>
    <submittedName>
        <fullName evidence="1">DUF1810 family protein</fullName>
    </submittedName>
</protein>
<dbReference type="InterPro" id="IPR036287">
    <property type="entry name" value="Rv1873-like_sf"/>
</dbReference>
<dbReference type="EMBL" id="SACK01000002">
    <property type="protein sequence ID" value="RVU02065.1"/>
    <property type="molecule type" value="Genomic_DNA"/>
</dbReference>
<evidence type="ECO:0000313" key="2">
    <source>
        <dbReference type="Proteomes" id="UP000282759"/>
    </source>
</evidence>
<comment type="caution">
    <text evidence="1">The sequence shown here is derived from an EMBL/GenBank/DDBJ whole genome shotgun (WGS) entry which is preliminary data.</text>
</comment>
<dbReference type="RefSeq" id="WP_127704430.1">
    <property type="nucleotide sequence ID" value="NZ_SACK01000002.1"/>
</dbReference>
<dbReference type="AlphaFoldDB" id="A0A3S2WZV4"/>
<keyword evidence="2" id="KW-1185">Reference proteome</keyword>
<accession>A0A3S2WZV4</accession>
<organism evidence="1 2">
    <name type="scientific">Mucilaginibacter limnophilus</name>
    <dbReference type="NCBI Taxonomy" id="1932778"/>
    <lineage>
        <taxon>Bacteria</taxon>
        <taxon>Pseudomonadati</taxon>
        <taxon>Bacteroidota</taxon>
        <taxon>Sphingobacteriia</taxon>
        <taxon>Sphingobacteriales</taxon>
        <taxon>Sphingobacteriaceae</taxon>
        <taxon>Mucilaginibacter</taxon>
    </lineage>
</organism>
<proteinExistence type="predicted"/>